<name>A0AAE3K921_9EURY</name>
<proteinExistence type="predicted"/>
<dbReference type="Gene3D" id="3.40.50.150">
    <property type="entry name" value="Vaccinia Virus protein VP39"/>
    <property type="match status" value="1"/>
</dbReference>
<dbReference type="InterPro" id="IPR013216">
    <property type="entry name" value="Methyltransf_11"/>
</dbReference>
<accession>A0AAE3K921</accession>
<dbReference type="EMBL" id="JAKRVX010000001">
    <property type="protein sequence ID" value="MCL9815594.1"/>
    <property type="molecule type" value="Genomic_DNA"/>
</dbReference>
<keyword evidence="3" id="KW-1185">Reference proteome</keyword>
<keyword evidence="2" id="KW-0808">Transferase</keyword>
<organism evidence="2 3">
    <name type="scientific">Natronocalculus amylovorans</name>
    <dbReference type="NCBI Taxonomy" id="2917812"/>
    <lineage>
        <taxon>Archaea</taxon>
        <taxon>Methanobacteriati</taxon>
        <taxon>Methanobacteriota</taxon>
        <taxon>Stenosarchaea group</taxon>
        <taxon>Halobacteria</taxon>
        <taxon>Halobacteriales</taxon>
        <taxon>Haloferacaceae</taxon>
        <taxon>Natronocalculus</taxon>
    </lineage>
</organism>
<comment type="caution">
    <text evidence="2">The sequence shown here is derived from an EMBL/GenBank/DDBJ whole genome shotgun (WGS) entry which is preliminary data.</text>
</comment>
<evidence type="ECO:0000313" key="3">
    <source>
        <dbReference type="Proteomes" id="UP001203207"/>
    </source>
</evidence>
<keyword evidence="2" id="KW-0489">Methyltransferase</keyword>
<dbReference type="AlphaFoldDB" id="A0AAE3K921"/>
<reference evidence="2" key="1">
    <citation type="journal article" date="2022" name="Syst. Appl. Microbiol.">
        <title>Natronocalculus amylovorans gen. nov., sp. nov., and Natranaeroarchaeum aerophilus sp. nov., dominant culturable amylolytic natronoarchaea from hypersaline soda lakes in southwestern Siberia.</title>
        <authorList>
            <person name="Sorokin D.Y."/>
            <person name="Elcheninov A.G."/>
            <person name="Khizhniak T.V."/>
            <person name="Koenen M."/>
            <person name="Bale N.J."/>
            <person name="Damste J.S.S."/>
            <person name="Kublanov I.V."/>
        </authorList>
    </citation>
    <scope>NUCLEOTIDE SEQUENCE</scope>
    <source>
        <strain evidence="2">AArc-St2</strain>
    </source>
</reference>
<dbReference type="RefSeq" id="WP_250582430.1">
    <property type="nucleotide sequence ID" value="NZ_JAKRVX010000001.1"/>
</dbReference>
<evidence type="ECO:0000313" key="2">
    <source>
        <dbReference type="EMBL" id="MCL9815594.1"/>
    </source>
</evidence>
<dbReference type="GO" id="GO:0032259">
    <property type="term" value="P:methylation"/>
    <property type="evidence" value="ECO:0007669"/>
    <property type="project" value="UniProtKB-KW"/>
</dbReference>
<dbReference type="GO" id="GO:0008757">
    <property type="term" value="F:S-adenosylmethionine-dependent methyltransferase activity"/>
    <property type="evidence" value="ECO:0007669"/>
    <property type="project" value="InterPro"/>
</dbReference>
<sequence length="276" mass="30291">MRRFSAEYLTRTRDGMWEDSTAALSALSLGDRDRILDVGCGTGELTQTLSVEATAQQTTPPLVVGVDADRSLLDVAQRQTDGQYVQGDAFRLPFATDSFDLVVCQALLINLPDPQVAVEEFARVSSDLVAAIEPNNAQVGVTSTVREEAELEQTVRDAFLRGVETDVALGDTVQTLFEQVGLRNRSTTRYHHKKRIEPPYSAAALADAKAKATGSGLQKHDIEIKSGLAGSEPNMGYDTLRSKWRSMGRDVIDQMQTEEYRRVELVPFDVTVGKVP</sequence>
<dbReference type="InterPro" id="IPR029063">
    <property type="entry name" value="SAM-dependent_MTases_sf"/>
</dbReference>
<feature type="domain" description="Methyltransferase type 11" evidence="1">
    <location>
        <begin position="36"/>
        <end position="124"/>
    </location>
</feature>
<dbReference type="CDD" id="cd02440">
    <property type="entry name" value="AdoMet_MTases"/>
    <property type="match status" value="1"/>
</dbReference>
<protein>
    <submittedName>
        <fullName evidence="2">Class I SAM-dependent methyltransferase</fullName>
    </submittedName>
</protein>
<dbReference type="SUPFAM" id="SSF53335">
    <property type="entry name" value="S-adenosyl-L-methionine-dependent methyltransferases"/>
    <property type="match status" value="1"/>
</dbReference>
<gene>
    <name evidence="2" type="ORF">AArcSt2_01410</name>
</gene>
<dbReference type="PANTHER" id="PTHR43591:SF24">
    <property type="entry name" value="2-METHOXY-6-POLYPRENYL-1,4-BENZOQUINOL METHYLASE, MITOCHONDRIAL"/>
    <property type="match status" value="1"/>
</dbReference>
<dbReference type="Pfam" id="PF08241">
    <property type="entry name" value="Methyltransf_11"/>
    <property type="match status" value="1"/>
</dbReference>
<reference evidence="2" key="2">
    <citation type="submission" date="2022-02" db="EMBL/GenBank/DDBJ databases">
        <authorList>
            <person name="Elcheninov A.G."/>
            <person name="Sorokin D.Y."/>
            <person name="Kublanov I.V."/>
        </authorList>
    </citation>
    <scope>NUCLEOTIDE SEQUENCE</scope>
    <source>
        <strain evidence="2">AArc-St2</strain>
    </source>
</reference>
<evidence type="ECO:0000259" key="1">
    <source>
        <dbReference type="Pfam" id="PF08241"/>
    </source>
</evidence>
<dbReference type="PANTHER" id="PTHR43591">
    <property type="entry name" value="METHYLTRANSFERASE"/>
    <property type="match status" value="1"/>
</dbReference>
<dbReference type="Proteomes" id="UP001203207">
    <property type="component" value="Unassembled WGS sequence"/>
</dbReference>